<keyword evidence="1" id="KW-0812">Transmembrane</keyword>
<name>A0A0R1VAG5_9LACO</name>
<feature type="transmembrane region" description="Helical" evidence="1">
    <location>
        <begin position="12"/>
        <end position="34"/>
    </location>
</feature>
<accession>A0A0R1VAG5</accession>
<proteinExistence type="predicted"/>
<keyword evidence="1" id="KW-0472">Membrane</keyword>
<evidence type="ECO:0008006" key="4">
    <source>
        <dbReference type="Google" id="ProtNLM"/>
    </source>
</evidence>
<evidence type="ECO:0000313" key="2">
    <source>
        <dbReference type="EMBL" id="KRM02474.1"/>
    </source>
</evidence>
<keyword evidence="1" id="KW-1133">Transmembrane helix</keyword>
<evidence type="ECO:0000313" key="3">
    <source>
        <dbReference type="Proteomes" id="UP000051739"/>
    </source>
</evidence>
<dbReference type="InterPro" id="IPR020215">
    <property type="entry name" value="EbsA-like"/>
</dbReference>
<organism evidence="2 3">
    <name type="scientific">Limosilactobacillus gastricus DSM 16045</name>
    <dbReference type="NCBI Taxonomy" id="1423749"/>
    <lineage>
        <taxon>Bacteria</taxon>
        <taxon>Bacillati</taxon>
        <taxon>Bacillota</taxon>
        <taxon>Bacilli</taxon>
        <taxon>Lactobacillales</taxon>
        <taxon>Lactobacillaceae</taxon>
        <taxon>Limosilactobacillus</taxon>
    </lineage>
</organism>
<dbReference type="EMBL" id="AZFN01000010">
    <property type="protein sequence ID" value="KRM02474.1"/>
    <property type="molecule type" value="Genomic_DNA"/>
</dbReference>
<keyword evidence="3" id="KW-1185">Reference proteome</keyword>
<reference evidence="2 3" key="1">
    <citation type="journal article" date="2015" name="Genome Announc.">
        <title>Expanding the biotechnology potential of lactobacilli through comparative genomics of 213 strains and associated genera.</title>
        <authorList>
            <person name="Sun Z."/>
            <person name="Harris H.M."/>
            <person name="McCann A."/>
            <person name="Guo C."/>
            <person name="Argimon S."/>
            <person name="Zhang W."/>
            <person name="Yang X."/>
            <person name="Jeffery I.B."/>
            <person name="Cooney J.C."/>
            <person name="Kagawa T.F."/>
            <person name="Liu W."/>
            <person name="Song Y."/>
            <person name="Salvetti E."/>
            <person name="Wrobel A."/>
            <person name="Rasinkangas P."/>
            <person name="Parkhill J."/>
            <person name="Rea M.C."/>
            <person name="O'Sullivan O."/>
            <person name="Ritari J."/>
            <person name="Douillard F.P."/>
            <person name="Paul Ross R."/>
            <person name="Yang R."/>
            <person name="Briner A.E."/>
            <person name="Felis G.E."/>
            <person name="de Vos W.M."/>
            <person name="Barrangou R."/>
            <person name="Klaenhammer T.R."/>
            <person name="Caufield P.W."/>
            <person name="Cui Y."/>
            <person name="Zhang H."/>
            <person name="O'Toole P.W."/>
        </authorList>
    </citation>
    <scope>NUCLEOTIDE SEQUENCE [LARGE SCALE GENOMIC DNA]</scope>
    <source>
        <strain evidence="2 3">DSM 16045</strain>
    </source>
</reference>
<protein>
    <recommendedName>
        <fullName evidence="4">Pore-forming protein</fullName>
    </recommendedName>
</protein>
<gene>
    <name evidence="2" type="ORF">FC60_GL000134</name>
</gene>
<evidence type="ECO:0000256" key="1">
    <source>
        <dbReference type="SAM" id="Phobius"/>
    </source>
</evidence>
<feature type="transmembrane region" description="Helical" evidence="1">
    <location>
        <begin position="40"/>
        <end position="60"/>
    </location>
</feature>
<dbReference type="Pfam" id="PF17255">
    <property type="entry name" value="EbsA"/>
    <property type="match status" value="1"/>
</dbReference>
<sequence length="134" mass="15652">MTEKKKYFYQPDITTAIIAWCWTFLILIIGVVIWLEVTTFNWITAVFLLVFVVISALAIFRRTMIVTEDRLILNRVLQQDYAEIPLSAIKHLYFRKNTVVFTAHGEVMTFSMSRRSIRSLETLLNNLMAKSKEA</sequence>
<dbReference type="Proteomes" id="UP000051739">
    <property type="component" value="Unassembled WGS sequence"/>
</dbReference>
<dbReference type="RefSeq" id="WP_056937232.1">
    <property type="nucleotide sequence ID" value="NZ_AZFN01000010.1"/>
</dbReference>
<dbReference type="PATRIC" id="fig|1423749.3.peg.134"/>
<comment type="caution">
    <text evidence="2">The sequence shown here is derived from an EMBL/GenBank/DDBJ whole genome shotgun (WGS) entry which is preliminary data.</text>
</comment>
<dbReference type="AlphaFoldDB" id="A0A0R1VAG5"/>